<dbReference type="Proteomes" id="UP000266841">
    <property type="component" value="Unassembled WGS sequence"/>
</dbReference>
<evidence type="ECO:0000313" key="5">
    <source>
        <dbReference type="EMBL" id="EJK74874.1"/>
    </source>
</evidence>
<dbReference type="OrthoDB" id="2401965at2759"/>
<comment type="similarity">
    <text evidence="3">Belongs to the heat shock protein 70 family.</text>
</comment>
<dbReference type="GO" id="GO:0005524">
    <property type="term" value="F:ATP binding"/>
    <property type="evidence" value="ECO:0007669"/>
    <property type="project" value="UniProtKB-KW"/>
</dbReference>
<dbReference type="EMBL" id="AGNL01003302">
    <property type="protein sequence ID" value="EJK74874.1"/>
    <property type="molecule type" value="Genomic_DNA"/>
</dbReference>
<name>K0TCH0_THAOC</name>
<feature type="compositionally biased region" description="Basic residues" evidence="4">
    <location>
        <begin position="624"/>
        <end position="635"/>
    </location>
</feature>
<keyword evidence="2 3" id="KW-0067">ATP-binding</keyword>
<feature type="region of interest" description="Disordered" evidence="4">
    <location>
        <begin position="571"/>
        <end position="608"/>
    </location>
</feature>
<reference evidence="5 6" key="1">
    <citation type="journal article" date="2012" name="Genome Biol.">
        <title>Genome and low-iron response of an oceanic diatom adapted to chronic iron limitation.</title>
        <authorList>
            <person name="Lommer M."/>
            <person name="Specht M."/>
            <person name="Roy A.S."/>
            <person name="Kraemer L."/>
            <person name="Andreson R."/>
            <person name="Gutowska M.A."/>
            <person name="Wolf J."/>
            <person name="Bergner S.V."/>
            <person name="Schilhabel M.B."/>
            <person name="Klostermeier U.C."/>
            <person name="Beiko R.G."/>
            <person name="Rosenstiel P."/>
            <person name="Hippler M."/>
            <person name="Laroche J."/>
        </authorList>
    </citation>
    <scope>NUCLEOTIDE SEQUENCE [LARGE SCALE GENOMIC DNA]</scope>
    <source>
        <strain evidence="5 6">CCMP1005</strain>
    </source>
</reference>
<comment type="caution">
    <text evidence="5">The sequence shown here is derived from an EMBL/GenBank/DDBJ whole genome shotgun (WGS) entry which is preliminary data.</text>
</comment>
<proteinExistence type="inferred from homology"/>
<evidence type="ECO:0000256" key="3">
    <source>
        <dbReference type="RuleBase" id="RU003322"/>
    </source>
</evidence>
<feature type="region of interest" description="Disordered" evidence="4">
    <location>
        <begin position="622"/>
        <end position="671"/>
    </location>
</feature>
<protein>
    <submittedName>
        <fullName evidence="5">Uncharacterized protein</fullName>
    </submittedName>
</protein>
<dbReference type="Gene3D" id="3.30.420.40">
    <property type="match status" value="2"/>
</dbReference>
<sequence length="671" mass="73817">MMVDDAIAPIAITASAAGHGVTVCTMICENMQTSIWTGLESASTWGPPTPRSRTVPTMIEIGDSNKRTTIPSVVSFVPSNDADQPPWYSSLGTAGPPSDEVTWPQECCIYVGETAIEAENHSPRSTYRNVKRIIGTGGKMAELSTSLVPNLYISSSVDGSLENDEKKKKHKKRKQSWKRKKWIKRQSELPNLQRQLEDAIDDPALLSCQLGDAESTILWPEQISCMILRHLYDCAEKHHIEYTLKKGGNEDSGAEKVVKVTRAVIGVPAYFTGRQLLSRHSFPVPYQLTAFRFLEAQKRATIRASQMAGVDKVKLLPEPEAAALAYGSASVPSSDEESSVIDSEGELILVFDLGGGTFDVSILEVGGGITEVLVTVGNNRLGGTDFDRRVAEFLSGQAVEMGRQINNERKRQKKSLDFDVDGDLKVEGTKKDNPIQVKDWFNDGPGQVQDIILCVAEEVRKTLSNKKAVEVVLPFSQEGWTKLATRDGDDFSSFIIHDKATLANLGLENDDYTVVTLDRKTFEIICANELQMLLQPIREAAIMAGVLLPGDARPSFVESALAMSKEAGDGGEDFWDFDDDEETSGGGPVLVKANQGGVIDDNPPKDTLSDDALLQIQQMDLKAQKKTQQRGRRKARDVDKRERSYRKQKKSALDEATQASLLGKQPKKDRN</sequence>
<dbReference type="Pfam" id="PF00012">
    <property type="entry name" value="HSP70"/>
    <property type="match status" value="1"/>
</dbReference>
<dbReference type="AlphaFoldDB" id="K0TCH0"/>
<dbReference type="eggNOG" id="KOG0102">
    <property type="taxonomic scope" value="Eukaryota"/>
</dbReference>
<evidence type="ECO:0000313" key="6">
    <source>
        <dbReference type="Proteomes" id="UP000266841"/>
    </source>
</evidence>
<feature type="non-terminal residue" evidence="5">
    <location>
        <position position="671"/>
    </location>
</feature>
<dbReference type="GO" id="GO:0140662">
    <property type="term" value="F:ATP-dependent protein folding chaperone"/>
    <property type="evidence" value="ECO:0007669"/>
    <property type="project" value="InterPro"/>
</dbReference>
<dbReference type="InterPro" id="IPR013126">
    <property type="entry name" value="Hsp_70_fam"/>
</dbReference>
<feature type="compositionally biased region" description="Acidic residues" evidence="4">
    <location>
        <begin position="571"/>
        <end position="583"/>
    </location>
</feature>
<keyword evidence="1 3" id="KW-0547">Nucleotide-binding</keyword>
<accession>K0TCH0</accession>
<dbReference type="PANTHER" id="PTHR19375">
    <property type="entry name" value="HEAT SHOCK PROTEIN 70KDA"/>
    <property type="match status" value="1"/>
</dbReference>
<evidence type="ECO:0000256" key="4">
    <source>
        <dbReference type="SAM" id="MobiDB-lite"/>
    </source>
</evidence>
<dbReference type="SUPFAM" id="SSF53067">
    <property type="entry name" value="Actin-like ATPase domain"/>
    <property type="match status" value="2"/>
</dbReference>
<keyword evidence="6" id="KW-1185">Reference proteome</keyword>
<dbReference type="PROSITE" id="PS00329">
    <property type="entry name" value="HSP70_2"/>
    <property type="match status" value="1"/>
</dbReference>
<dbReference type="InterPro" id="IPR043129">
    <property type="entry name" value="ATPase_NBD"/>
</dbReference>
<evidence type="ECO:0000256" key="2">
    <source>
        <dbReference type="ARBA" id="ARBA00022840"/>
    </source>
</evidence>
<organism evidence="5 6">
    <name type="scientific">Thalassiosira oceanica</name>
    <name type="common">Marine diatom</name>
    <dbReference type="NCBI Taxonomy" id="159749"/>
    <lineage>
        <taxon>Eukaryota</taxon>
        <taxon>Sar</taxon>
        <taxon>Stramenopiles</taxon>
        <taxon>Ochrophyta</taxon>
        <taxon>Bacillariophyta</taxon>
        <taxon>Coscinodiscophyceae</taxon>
        <taxon>Thalassiosirophycidae</taxon>
        <taxon>Thalassiosirales</taxon>
        <taxon>Thalassiosiraceae</taxon>
        <taxon>Thalassiosira</taxon>
    </lineage>
</organism>
<dbReference type="InterPro" id="IPR018181">
    <property type="entry name" value="Heat_shock_70_CS"/>
</dbReference>
<evidence type="ECO:0000256" key="1">
    <source>
        <dbReference type="ARBA" id="ARBA00022741"/>
    </source>
</evidence>
<gene>
    <name evidence="5" type="ORF">THAOC_03424</name>
</gene>